<dbReference type="eggNOG" id="ENOG502ZYZU">
    <property type="taxonomic scope" value="Bacteria"/>
</dbReference>
<dbReference type="RefSeq" id="WP_015184086.1">
    <property type="nucleotide sequence ID" value="NC_019738.1"/>
</dbReference>
<feature type="compositionally biased region" description="Polar residues" evidence="1">
    <location>
        <begin position="499"/>
        <end position="513"/>
    </location>
</feature>
<dbReference type="KEGG" id="mic:Mic7113_4251"/>
<proteinExistence type="predicted"/>
<feature type="region of interest" description="Disordered" evidence="1">
    <location>
        <begin position="416"/>
        <end position="517"/>
    </location>
</feature>
<dbReference type="EMBL" id="CP003630">
    <property type="protein sequence ID" value="AFZ19950.1"/>
    <property type="molecule type" value="Genomic_DNA"/>
</dbReference>
<feature type="compositionally biased region" description="Polar residues" evidence="1">
    <location>
        <begin position="128"/>
        <end position="144"/>
    </location>
</feature>
<feature type="region of interest" description="Disordered" evidence="1">
    <location>
        <begin position="532"/>
        <end position="629"/>
    </location>
</feature>
<dbReference type="HOGENOM" id="CLU_028870_0_0_3"/>
<evidence type="ECO:0000256" key="1">
    <source>
        <dbReference type="SAM" id="MobiDB-lite"/>
    </source>
</evidence>
<name>K9WHR4_9CYAN</name>
<evidence type="ECO:0000313" key="2">
    <source>
        <dbReference type="EMBL" id="AFZ19950.1"/>
    </source>
</evidence>
<dbReference type="OrthoDB" id="502220at2"/>
<reference evidence="2 3" key="1">
    <citation type="submission" date="2012-06" db="EMBL/GenBank/DDBJ databases">
        <title>Finished chromosome of genome of Microcoleus sp. PCC 7113.</title>
        <authorList>
            <consortium name="US DOE Joint Genome Institute"/>
            <person name="Gugger M."/>
            <person name="Coursin T."/>
            <person name="Rippka R."/>
            <person name="Tandeau De Marsac N."/>
            <person name="Huntemann M."/>
            <person name="Wei C.-L."/>
            <person name="Han J."/>
            <person name="Detter J.C."/>
            <person name="Han C."/>
            <person name="Tapia R."/>
            <person name="Chen A."/>
            <person name="Kyrpides N."/>
            <person name="Mavromatis K."/>
            <person name="Markowitz V."/>
            <person name="Szeto E."/>
            <person name="Ivanova N."/>
            <person name="Pagani I."/>
            <person name="Pati A."/>
            <person name="Goodwin L."/>
            <person name="Nordberg H.P."/>
            <person name="Cantor M.N."/>
            <person name="Hua S.X."/>
            <person name="Woyke T."/>
            <person name="Kerfeld C.A."/>
        </authorList>
    </citation>
    <scope>NUCLEOTIDE SEQUENCE [LARGE SCALE GENOMIC DNA]</scope>
    <source>
        <strain evidence="2 3">PCC 7113</strain>
    </source>
</reference>
<feature type="compositionally biased region" description="Polar residues" evidence="1">
    <location>
        <begin position="606"/>
        <end position="618"/>
    </location>
</feature>
<feature type="region of interest" description="Disordered" evidence="1">
    <location>
        <begin position="128"/>
        <end position="159"/>
    </location>
</feature>
<dbReference type="STRING" id="1173027.Mic7113_4251"/>
<evidence type="ECO:0000313" key="3">
    <source>
        <dbReference type="Proteomes" id="UP000010471"/>
    </source>
</evidence>
<organism evidence="2 3">
    <name type="scientific">Allocoleopsis franciscana PCC 7113</name>
    <dbReference type="NCBI Taxonomy" id="1173027"/>
    <lineage>
        <taxon>Bacteria</taxon>
        <taxon>Bacillati</taxon>
        <taxon>Cyanobacteriota</taxon>
        <taxon>Cyanophyceae</taxon>
        <taxon>Coleofasciculales</taxon>
        <taxon>Coleofasciculaceae</taxon>
        <taxon>Allocoleopsis</taxon>
        <taxon>Allocoleopsis franciscana</taxon>
    </lineage>
</organism>
<feature type="compositionally biased region" description="Polar residues" evidence="1">
    <location>
        <begin position="571"/>
        <end position="592"/>
    </location>
</feature>
<dbReference type="PATRIC" id="fig|1173027.3.peg.4697"/>
<accession>K9WHR4</accession>
<feature type="region of interest" description="Disordered" evidence="1">
    <location>
        <begin position="366"/>
        <end position="391"/>
    </location>
</feature>
<feature type="compositionally biased region" description="Polar residues" evidence="1">
    <location>
        <begin position="476"/>
        <end position="492"/>
    </location>
</feature>
<protein>
    <submittedName>
        <fullName evidence="2">Uncharacterized protein</fullName>
    </submittedName>
</protein>
<keyword evidence="3" id="KW-1185">Reference proteome</keyword>
<dbReference type="AlphaFoldDB" id="K9WHR4"/>
<sequence>MPSDSPGRYQSRFFNFLNRQSVRLSSRVDRAVRQIKVAATWGVQILLYPAYLLTQVSLSAGRQLSSEAEAGWPKLKEITHKEPEHQETPPEADTPIQRVLREVTTLPFPEISGSVVLQPDLWLEDNSQVSDGQTVDNGQLTTPSRLEFAPPQTGSEQTIAQTRTNEVRHEIQGVASLLETRSLVLVTIENQILDILTPQQQQKLASKMSWEVANLWRQRRLVQASKLKNAAPRLSSLDQPRVLLPVRLFWKVMAWVQTSPVAIAANLFQESTLIGEDTLDSSQILPTRLARKPRRQLPGLNNPAIANQRVPPKALASLDRTIAELESHQLVPGTEGLVQLRDSLQDRWNSSLANVSESILTLRDRSQKLSKQEQPQSITPEDETSATETSQTHSFQIQALIYAAIEYFFGRRGSDLSGTDAQERTRLSGNPQRESRPLSGRNSPSLSPAQRRANSEFPDTDESDPWLSWGDLFGQPESSDSISQNTNISQGVESRIPNPKSQSQLPEGFNSQMPIKPRNSVWDNLKRFLSPKSALGNRSAPGRKRPTVEPDASVPQAGKLTAAQKTPPLATPTQDKGSTPTKQPKTPSSVDVTSRRPKGVSPIKGKSTSITNPSTPAQDTGIEPSPDWIETKATPTGYVKHPLERLLGWLDRSMLWLEEFALKVWRWLRRLGR</sequence>
<gene>
    <name evidence="2" type="ORF">Mic7113_4251</name>
</gene>
<dbReference type="Proteomes" id="UP000010471">
    <property type="component" value="Chromosome"/>
</dbReference>